<accession>W6R8F6</accession>
<dbReference type="EMBL" id="HG916852">
    <property type="protein sequence ID" value="CDM57194.1"/>
    <property type="molecule type" value="Genomic_DNA"/>
</dbReference>
<organism evidence="2 3">
    <name type="scientific">Rhizobium favelukesii</name>
    <dbReference type="NCBI Taxonomy" id="348824"/>
    <lineage>
        <taxon>Bacteria</taxon>
        <taxon>Pseudomonadati</taxon>
        <taxon>Pseudomonadota</taxon>
        <taxon>Alphaproteobacteria</taxon>
        <taxon>Hyphomicrobiales</taxon>
        <taxon>Rhizobiaceae</taxon>
        <taxon>Rhizobium/Agrobacterium group</taxon>
        <taxon>Rhizobium</taxon>
    </lineage>
</organism>
<name>W6R8F6_9HYPH</name>
<dbReference type="Proteomes" id="UP000019443">
    <property type="component" value="Chromosome"/>
</dbReference>
<dbReference type="eggNOG" id="ENOG5032XFF">
    <property type="taxonomic scope" value="Bacteria"/>
</dbReference>
<dbReference type="HOGENOM" id="CLU_145382_0_0_5"/>
<reference evidence="2" key="1">
    <citation type="submission" date="2013-11" db="EMBL/GenBank/DDBJ databases">
        <title>Draft genome sequence of the broad-host-range Rhizobium sp. LPU83 strain, a member of the low-genetic diversity Oregon-like Rhizobium sp. group.</title>
        <authorList>
            <person name="Wibberg D."/>
            <person name="Puehler A."/>
            <person name="Schlueter A."/>
        </authorList>
    </citation>
    <scope>NUCLEOTIDE SEQUENCE [LARGE SCALE GENOMIC DNA]</scope>
    <source>
        <strain evidence="2">LPU83</strain>
    </source>
</reference>
<sequence length="138" mass="14961">MRDARIELDWADGTYSFRLAWSQLAELQEKCDAGPYVVLDRLRTHQWRVEDISSVIRIGLIGGGLEPAKALILTRRYVEDRPPLESVAYAVGILTAGLMGAPDEPLGEGEAPSPSETASTISPTENSGLAPSTEPEPQ</sequence>
<protein>
    <recommendedName>
        <fullName evidence="4">Gene transfer agent family protein</fullName>
    </recommendedName>
</protein>
<dbReference type="PATRIC" id="fig|348824.6.peg.1640"/>
<keyword evidence="3" id="KW-1185">Reference proteome</keyword>
<gene>
    <name evidence="2" type="ORF">LPU83_1522</name>
</gene>
<evidence type="ECO:0008006" key="4">
    <source>
        <dbReference type="Google" id="ProtNLM"/>
    </source>
</evidence>
<dbReference type="InterPro" id="IPR021791">
    <property type="entry name" value="Phage_TAC_11"/>
</dbReference>
<feature type="compositionally biased region" description="Polar residues" evidence="1">
    <location>
        <begin position="114"/>
        <end position="130"/>
    </location>
</feature>
<proteinExistence type="predicted"/>
<dbReference type="KEGG" id="rhl:LPU83_1522"/>
<evidence type="ECO:0000313" key="2">
    <source>
        <dbReference type="EMBL" id="CDM57194.1"/>
    </source>
</evidence>
<evidence type="ECO:0000313" key="3">
    <source>
        <dbReference type="Proteomes" id="UP000019443"/>
    </source>
</evidence>
<evidence type="ECO:0000256" key="1">
    <source>
        <dbReference type="SAM" id="MobiDB-lite"/>
    </source>
</evidence>
<dbReference type="RefSeq" id="WP_037069276.1">
    <property type="nucleotide sequence ID" value="NZ_HG916852.1"/>
</dbReference>
<feature type="region of interest" description="Disordered" evidence="1">
    <location>
        <begin position="101"/>
        <end position="138"/>
    </location>
</feature>
<dbReference type="AlphaFoldDB" id="W6R8F6"/>
<dbReference type="Pfam" id="PF11836">
    <property type="entry name" value="Phage_TAC_11"/>
    <property type="match status" value="1"/>
</dbReference>